<dbReference type="Proteomes" id="UP000075636">
    <property type="component" value="Unassembled WGS sequence"/>
</dbReference>
<sequence>MGSGTLMLRKKPAHSDEQESPRLPRSRASFLDGVLRWIAAASTYLHRDVTSFCDLATCDQRGLITFQGDYATVISLRGMRRIANGAEIAAASSRLRLALGSQFSRPGHALQFCYVADPEGVGESIRRNLDERRTVAGALNADFEDIFTERQKVLPPFMRQERTYLVLWTRPACLSSQEVSQAKRERANRLKGLPPLGDAQNPLLGSLELGTIHQTFVQGTCDALSAEAVQVDILSPEEGLQAIRHELYPDTIGSSWTPSTPLRSPGETIPETDAPPDASAALWPPLREQLFRDDAATPDFSTARIGVFDWSPIELTRVPEMPVPGVSNKPVPTFTELAARLSGRRIPWRATALIEGVRPGYMMWKDTIAQFLKFGSNTPINSGFEELKAMRNSQSDSIVKLRMAFATRSNAGDTETLRTRASRLEQAIQSWDSAQASRVCGDPLAGVLSSVPGIALASTAPPTPGPMSQILTMMPWARPGMPWADGAMLFRANDGTVVPYDPAGSGREAVLDLFVAPSRRGKSMLANALLLATVLSPAAMTAQGAKLPLIGKMDVGDSSSGFIDMVKAGLRQEDRHLAIHIPFQLIDEHAYNIFDTETCCRAPLPYHRTFLTNFIAQICKPLDGSDFEGMNQLIDALITAAYEYFSDTGPSVRPKMYREGVDRSGIDAALAHHRLVATRNTSWWEVADLLANAGDMRMAHRATQFAVPVIGDLVEVVREERIRMEFDKTNPTGGAESSIDVFRRYLNHFVAKFPSLTKPTRLDLGEARIVVIDIDRVAPEGQGEAQRQTDLMYLLGFQIASRNFFLHPEDAQYVPLHVRPYHRKRFEEFRESFKRIECDEFQRTAGAPFVQKQFEEAARRGAKLNVKIGLASQKLADFGDYLISHSTGRFILGAGDEDEANEICKRFRLSSAAQAIVRNGLNGPRADGSGAPLIWQTRVNHELYELFVLNLMGPIELWALSTSPKDTALRRRLYDALGTTEARRRLARVFPRGSAEQEIERREDVRMKAGQDSSTALGGVIEDIARELRDGVGLGTVIRMPSEDELSALTKESATLTA</sequence>
<dbReference type="PATRIC" id="fig|318683.6.peg.1913"/>
<dbReference type="InterPro" id="IPR027417">
    <property type="entry name" value="P-loop_NTPase"/>
</dbReference>
<protein>
    <submittedName>
        <fullName evidence="2">Type IV secretion protein DotO</fullName>
    </submittedName>
</protein>
<dbReference type="Gene3D" id="3.40.50.300">
    <property type="entry name" value="P-loop containing nucleotide triphosphate hydrolases"/>
    <property type="match status" value="1"/>
</dbReference>
<dbReference type="AlphaFoldDB" id="A0A149TLF5"/>
<comment type="caution">
    <text evidence="2">The sequence shown here is derived from an EMBL/GenBank/DDBJ whole genome shotgun (WGS) entry which is preliminary data.</text>
</comment>
<reference evidence="2 3" key="1">
    <citation type="submission" date="2015-06" db="EMBL/GenBank/DDBJ databases">
        <title>Improved classification and identification of acetic acid bacteria using matrix-assisted laser desorption/ionization time-of-flight mass spectrometry; Gluconobacter nephelii and Gluconobacter uchimurae are later heterotypic synonyms of Gluconobacter japonicus and Gluconobacter oxydans, respectively.</title>
        <authorList>
            <person name="Li L."/>
            <person name="Cleenwerck I."/>
            <person name="De Vuyst L."/>
            <person name="Vandamme P."/>
        </authorList>
    </citation>
    <scope>NUCLEOTIDE SEQUENCE [LARGE SCALE GENOMIC DNA]</scope>
    <source>
        <strain evidence="2 3">LMG 1768</strain>
    </source>
</reference>
<evidence type="ECO:0000313" key="3">
    <source>
        <dbReference type="Proteomes" id="UP000075636"/>
    </source>
</evidence>
<organism evidence="2 3">
    <name type="scientific">Gluconobacter albidus</name>
    <dbReference type="NCBI Taxonomy" id="318683"/>
    <lineage>
        <taxon>Bacteria</taxon>
        <taxon>Pseudomonadati</taxon>
        <taxon>Pseudomonadota</taxon>
        <taxon>Alphaproteobacteria</taxon>
        <taxon>Acetobacterales</taxon>
        <taxon>Acetobacteraceae</taxon>
        <taxon>Gluconobacter</taxon>
    </lineage>
</organism>
<name>A0A149TLF5_9PROT</name>
<accession>A0A149TLF5</accession>
<feature type="region of interest" description="Disordered" evidence="1">
    <location>
        <begin position="1"/>
        <end position="23"/>
    </location>
</feature>
<feature type="region of interest" description="Disordered" evidence="1">
    <location>
        <begin position="254"/>
        <end position="280"/>
    </location>
</feature>
<evidence type="ECO:0000313" key="2">
    <source>
        <dbReference type="EMBL" id="KXV49527.1"/>
    </source>
</evidence>
<proteinExistence type="predicted"/>
<feature type="compositionally biased region" description="Basic and acidic residues" evidence="1">
    <location>
        <begin position="13"/>
        <end position="22"/>
    </location>
</feature>
<dbReference type="SUPFAM" id="SSF52540">
    <property type="entry name" value="P-loop containing nucleoside triphosphate hydrolases"/>
    <property type="match status" value="1"/>
</dbReference>
<dbReference type="OrthoDB" id="7229084at2"/>
<evidence type="ECO:0000256" key="1">
    <source>
        <dbReference type="SAM" id="MobiDB-lite"/>
    </source>
</evidence>
<dbReference type="EMBL" id="LHZR01000094">
    <property type="protein sequence ID" value="KXV49527.1"/>
    <property type="molecule type" value="Genomic_DNA"/>
</dbReference>
<gene>
    <name evidence="2" type="ORF">AD945_04180</name>
</gene>